<sequence>MVNLDNKWRASSFIVTSRPGADHFPGPLHHRSTILSALGPDYALTVLFLGTHEQLPSGSPIMEVLSRATRLTSEFRWNPKPVCPQAPQVLSICPYTNSSSKREPYTIWMKSLVCHTNGCTVYNSNGNIVYRVDNYDKKCSNEVHLMDLQGKVLYTILKKKLQAFERWDGYRTSSSSKESKEKPWFQVKSYSRMLMGSIACQITVECDKYWIMKLAGKSGAVGFRIVDIDGDIVAEAKQKLSSSGVVLGDDVLTLEVVPHMDHSLIMAIVIVYGLICRKM</sequence>
<dbReference type="EMBL" id="RDQH01000332">
    <property type="protein sequence ID" value="RXH95518.1"/>
    <property type="molecule type" value="Genomic_DNA"/>
</dbReference>
<comment type="caution">
    <text evidence="2">The sequence shown here is derived from an EMBL/GenBank/DDBJ whole genome shotgun (WGS) entry which is preliminary data.</text>
</comment>
<evidence type="ECO:0000313" key="3">
    <source>
        <dbReference type="Proteomes" id="UP000290289"/>
    </source>
</evidence>
<name>A0A498JIF6_MALDO</name>
<protein>
    <recommendedName>
        <fullName evidence="4">Tubby C-terminal domain-containing protein</fullName>
    </recommendedName>
</protein>
<dbReference type="Pfam" id="PF04525">
    <property type="entry name" value="LOR"/>
    <property type="match status" value="1"/>
</dbReference>
<evidence type="ECO:0000256" key="1">
    <source>
        <dbReference type="ARBA" id="ARBA00005437"/>
    </source>
</evidence>
<dbReference type="SUPFAM" id="SSF54518">
    <property type="entry name" value="Tubby C-terminal domain-like"/>
    <property type="match status" value="1"/>
</dbReference>
<gene>
    <name evidence="2" type="ORF">DVH24_008018</name>
</gene>
<dbReference type="Proteomes" id="UP000290289">
    <property type="component" value="Chromosome 6"/>
</dbReference>
<organism evidence="2 3">
    <name type="scientific">Malus domestica</name>
    <name type="common">Apple</name>
    <name type="synonym">Pyrus malus</name>
    <dbReference type="NCBI Taxonomy" id="3750"/>
    <lineage>
        <taxon>Eukaryota</taxon>
        <taxon>Viridiplantae</taxon>
        <taxon>Streptophyta</taxon>
        <taxon>Embryophyta</taxon>
        <taxon>Tracheophyta</taxon>
        <taxon>Spermatophyta</taxon>
        <taxon>Magnoliopsida</taxon>
        <taxon>eudicotyledons</taxon>
        <taxon>Gunneridae</taxon>
        <taxon>Pentapetalae</taxon>
        <taxon>rosids</taxon>
        <taxon>fabids</taxon>
        <taxon>Rosales</taxon>
        <taxon>Rosaceae</taxon>
        <taxon>Amygdaloideae</taxon>
        <taxon>Maleae</taxon>
        <taxon>Malus</taxon>
    </lineage>
</organism>
<dbReference type="Gene3D" id="2.40.160.200">
    <property type="entry name" value="LURP1-related"/>
    <property type="match status" value="1"/>
</dbReference>
<dbReference type="InterPro" id="IPR025659">
    <property type="entry name" value="Tubby-like_C"/>
</dbReference>
<dbReference type="InterPro" id="IPR007612">
    <property type="entry name" value="LOR"/>
</dbReference>
<comment type="similarity">
    <text evidence="1">Belongs to the LOR family.</text>
</comment>
<evidence type="ECO:0008006" key="4">
    <source>
        <dbReference type="Google" id="ProtNLM"/>
    </source>
</evidence>
<dbReference type="PANTHER" id="PTHR31087:SF59">
    <property type="entry name" value="PROTEIN LURP-ONE-RELATED 4"/>
    <property type="match status" value="1"/>
</dbReference>
<accession>A0A498JIF6</accession>
<reference evidence="2 3" key="1">
    <citation type="submission" date="2018-10" db="EMBL/GenBank/DDBJ databases">
        <title>A high-quality apple genome assembly.</title>
        <authorList>
            <person name="Hu J."/>
        </authorList>
    </citation>
    <scope>NUCLEOTIDE SEQUENCE [LARGE SCALE GENOMIC DNA]</scope>
    <source>
        <strain evidence="3">cv. HFTH1</strain>
        <tissue evidence="2">Young leaf</tissue>
    </source>
</reference>
<dbReference type="PANTHER" id="PTHR31087">
    <property type="match status" value="1"/>
</dbReference>
<keyword evidence="3" id="KW-1185">Reference proteome</keyword>
<dbReference type="InterPro" id="IPR038595">
    <property type="entry name" value="LOR_sf"/>
</dbReference>
<evidence type="ECO:0000313" key="2">
    <source>
        <dbReference type="EMBL" id="RXH95518.1"/>
    </source>
</evidence>
<dbReference type="AlphaFoldDB" id="A0A498JIF6"/>
<proteinExistence type="inferred from homology"/>